<dbReference type="AlphaFoldDB" id="A0A6B3NII0"/>
<dbReference type="SUPFAM" id="SSF53187">
    <property type="entry name" value="Zn-dependent exopeptidases"/>
    <property type="match status" value="1"/>
</dbReference>
<dbReference type="GO" id="GO:0006508">
    <property type="term" value="P:proteolysis"/>
    <property type="evidence" value="ECO:0007669"/>
    <property type="project" value="InterPro"/>
</dbReference>
<evidence type="ECO:0000313" key="2">
    <source>
        <dbReference type="EMBL" id="NER29854.1"/>
    </source>
</evidence>
<accession>A0A6B3NII0</accession>
<comment type="caution">
    <text evidence="2">The sequence shown here is derived from an EMBL/GenBank/DDBJ whole genome shotgun (WGS) entry which is preliminary data.</text>
</comment>
<name>A0A6B3NII0_9CYAN</name>
<dbReference type="EMBL" id="JAAHFQ010000442">
    <property type="protein sequence ID" value="NER29854.1"/>
    <property type="molecule type" value="Genomic_DNA"/>
</dbReference>
<evidence type="ECO:0000259" key="1">
    <source>
        <dbReference type="Pfam" id="PF04389"/>
    </source>
</evidence>
<organism evidence="2">
    <name type="scientific">Symploca sp. SIO1C4</name>
    <dbReference type="NCBI Taxonomy" id="2607765"/>
    <lineage>
        <taxon>Bacteria</taxon>
        <taxon>Bacillati</taxon>
        <taxon>Cyanobacteriota</taxon>
        <taxon>Cyanophyceae</taxon>
        <taxon>Coleofasciculales</taxon>
        <taxon>Coleofasciculaceae</taxon>
        <taxon>Symploca</taxon>
    </lineage>
</organism>
<sequence>MDLQERLHTHLTEIARVRDPYLATSGHFFVQQYIRQQLELWGIVETHQFQVCSKNHKNLILNLPPCSSQAREKAAPILIGAHYDAVPGTPGADDNATGVAVLLELARAFATQPARYPIRLVAFDMEEYGLLGSTKYAAELKRNQQPLRLMLSLEMLGYCDSSIGSQRYPAGLKYFYPNRGNFIALIGNLPAIGDLISLSRSIRQNDTLCEWLPVPNRGLIVPQTRRSDHAPFWDQGYRALMVTDTSFMRNPHYHQASDTIDTLNLDFLRGVYGGLLEGIRNL</sequence>
<dbReference type="GO" id="GO:0008235">
    <property type="term" value="F:metalloexopeptidase activity"/>
    <property type="evidence" value="ECO:0007669"/>
    <property type="project" value="InterPro"/>
</dbReference>
<dbReference type="Pfam" id="PF04389">
    <property type="entry name" value="Peptidase_M28"/>
    <property type="match status" value="2"/>
</dbReference>
<dbReference type="Gene3D" id="3.40.630.10">
    <property type="entry name" value="Zn peptidases"/>
    <property type="match status" value="1"/>
</dbReference>
<reference evidence="2" key="1">
    <citation type="submission" date="2019-11" db="EMBL/GenBank/DDBJ databases">
        <title>Genomic insights into an expanded diversity of filamentous marine cyanobacteria reveals the extraordinary biosynthetic potential of Moorea and Okeania.</title>
        <authorList>
            <person name="Ferreira Leao T."/>
            <person name="Wang M."/>
            <person name="Moss N."/>
            <person name="Da Silva R."/>
            <person name="Sanders J."/>
            <person name="Nurk S."/>
            <person name="Gurevich A."/>
            <person name="Humphrey G."/>
            <person name="Reher R."/>
            <person name="Zhu Q."/>
            <person name="Belda-Ferre P."/>
            <person name="Glukhov E."/>
            <person name="Rex R."/>
            <person name="Dorrestein P.C."/>
            <person name="Knight R."/>
            <person name="Pevzner P."/>
            <person name="Gerwick W.H."/>
            <person name="Gerwick L."/>
        </authorList>
    </citation>
    <scope>NUCLEOTIDE SEQUENCE</scope>
    <source>
        <strain evidence="2">SIO1C4</strain>
    </source>
</reference>
<dbReference type="PANTHER" id="PTHR12147">
    <property type="entry name" value="METALLOPEPTIDASE M28 FAMILY MEMBER"/>
    <property type="match status" value="1"/>
</dbReference>
<dbReference type="InterPro" id="IPR045175">
    <property type="entry name" value="M28_fam"/>
</dbReference>
<gene>
    <name evidence="2" type="ORF">F6J89_20100</name>
</gene>
<proteinExistence type="predicted"/>
<feature type="domain" description="Peptidase M28" evidence="1">
    <location>
        <begin position="225"/>
        <end position="269"/>
    </location>
</feature>
<protein>
    <submittedName>
        <fullName evidence="2">M20/M25/M40 family metallo-hydrolase</fullName>
    </submittedName>
</protein>
<dbReference type="InterPro" id="IPR007484">
    <property type="entry name" value="Peptidase_M28"/>
</dbReference>
<keyword evidence="2" id="KW-0378">Hydrolase</keyword>
<dbReference type="PANTHER" id="PTHR12147:SF26">
    <property type="entry name" value="PEPTIDASE M28 DOMAIN-CONTAINING PROTEIN"/>
    <property type="match status" value="1"/>
</dbReference>
<feature type="domain" description="Peptidase M28" evidence="1">
    <location>
        <begin position="68"/>
        <end position="170"/>
    </location>
</feature>